<evidence type="ECO:0000313" key="2">
    <source>
        <dbReference type="EMBL" id="MCT8329412.1"/>
    </source>
</evidence>
<dbReference type="PRINTS" id="PR00081">
    <property type="entry name" value="GDHRDH"/>
</dbReference>
<dbReference type="InterPro" id="IPR036291">
    <property type="entry name" value="NAD(P)-bd_dom_sf"/>
</dbReference>
<dbReference type="RefSeq" id="WP_261494835.1">
    <property type="nucleotide sequence ID" value="NZ_JAOCQF010000001.1"/>
</dbReference>
<protein>
    <submittedName>
        <fullName evidence="2">SDR family oxidoreductase</fullName>
    </submittedName>
</protein>
<proteinExistence type="inferred from homology"/>
<dbReference type="SUPFAM" id="SSF51735">
    <property type="entry name" value="NAD(P)-binding Rossmann-fold domains"/>
    <property type="match status" value="1"/>
</dbReference>
<dbReference type="InterPro" id="IPR002347">
    <property type="entry name" value="SDR_fam"/>
</dbReference>
<evidence type="ECO:0000256" key="1">
    <source>
        <dbReference type="RuleBase" id="RU000363"/>
    </source>
</evidence>
<dbReference type="PANTHER" id="PTHR45458:SF1">
    <property type="entry name" value="SHORT CHAIN DEHYDROGENASE"/>
    <property type="match status" value="1"/>
</dbReference>
<evidence type="ECO:0000313" key="3">
    <source>
        <dbReference type="Proteomes" id="UP001205601"/>
    </source>
</evidence>
<sequence length="240" mass="24501">MSRAADPGGPAEAPGRSPVVLITGANRGLGRALVQAFAAAGAQVLAACRTPQATTFADDGGRVRALPLDMGDPASIEGLAAALAGQPLDILVNNAGIRGAMGGIDTLTPADFAEVMAVNALGPLILTRALRPNLMAGRHRTVAMISSSSGSMTEGLDDDGDYAYRASKAALNILTLKLGYDFPDLTCLLFHPGWVATEMGGPEATIDADTAAAGLAGLILSATPEDSGSFRRWNGEPMGW</sequence>
<name>A0ABT2NKG7_9RHOB</name>
<dbReference type="Proteomes" id="UP001205601">
    <property type="component" value="Unassembled WGS sequence"/>
</dbReference>
<comment type="caution">
    <text evidence="2">The sequence shown here is derived from an EMBL/GenBank/DDBJ whole genome shotgun (WGS) entry which is preliminary data.</text>
</comment>
<dbReference type="CDD" id="cd05325">
    <property type="entry name" value="carb_red_sniffer_like_SDR_c"/>
    <property type="match status" value="1"/>
</dbReference>
<dbReference type="PRINTS" id="PR00080">
    <property type="entry name" value="SDRFAMILY"/>
</dbReference>
<accession>A0ABT2NKG7</accession>
<dbReference type="PANTHER" id="PTHR45458">
    <property type="entry name" value="SHORT-CHAIN DEHYDROGENASE/REDUCTASE SDR"/>
    <property type="match status" value="1"/>
</dbReference>
<keyword evidence="3" id="KW-1185">Reference proteome</keyword>
<dbReference type="Gene3D" id="3.40.50.720">
    <property type="entry name" value="NAD(P)-binding Rossmann-like Domain"/>
    <property type="match status" value="1"/>
</dbReference>
<dbReference type="Pfam" id="PF00106">
    <property type="entry name" value="adh_short"/>
    <property type="match status" value="1"/>
</dbReference>
<gene>
    <name evidence="2" type="ORF">N5I32_07805</name>
</gene>
<reference evidence="3" key="1">
    <citation type="submission" date="2023-07" db="EMBL/GenBank/DDBJ databases">
        <title>Defluviimonas sediminis sp. nov., isolated from mangrove sediment.</title>
        <authorList>
            <person name="Liu L."/>
            <person name="Li J."/>
            <person name="Huang Y."/>
            <person name="Pan J."/>
            <person name="Li M."/>
        </authorList>
    </citation>
    <scope>NUCLEOTIDE SEQUENCE [LARGE SCALE GENOMIC DNA]</scope>
    <source>
        <strain evidence="3">FT324</strain>
    </source>
</reference>
<organism evidence="2 3">
    <name type="scientific">Albidovulum sediminis</name>
    <dbReference type="NCBI Taxonomy" id="3066345"/>
    <lineage>
        <taxon>Bacteria</taxon>
        <taxon>Pseudomonadati</taxon>
        <taxon>Pseudomonadota</taxon>
        <taxon>Alphaproteobacteria</taxon>
        <taxon>Rhodobacterales</taxon>
        <taxon>Paracoccaceae</taxon>
        <taxon>Albidovulum</taxon>
    </lineage>
</organism>
<dbReference type="EMBL" id="JAOCQF010000001">
    <property type="protein sequence ID" value="MCT8329412.1"/>
    <property type="molecule type" value="Genomic_DNA"/>
</dbReference>
<comment type="similarity">
    <text evidence="1">Belongs to the short-chain dehydrogenases/reductases (SDR) family.</text>
</comment>
<dbReference type="InterPro" id="IPR052184">
    <property type="entry name" value="SDR_enzymes"/>
</dbReference>